<keyword evidence="8" id="KW-0411">Iron-sulfur</keyword>
<comment type="subcellular location">
    <subcellularLocation>
        <location evidence="1">Cell membrane</location>
        <topology evidence="1">Multi-pass membrane protein</topology>
    </subcellularLocation>
</comment>
<dbReference type="EMBL" id="CP029287">
    <property type="protein sequence ID" value="AWS00424.1"/>
    <property type="molecule type" value="Genomic_DNA"/>
</dbReference>
<evidence type="ECO:0000256" key="12">
    <source>
        <dbReference type="SAM" id="MobiDB-lite"/>
    </source>
</evidence>
<evidence type="ECO:0000256" key="5">
    <source>
        <dbReference type="ARBA" id="ARBA00022723"/>
    </source>
</evidence>
<reference evidence="16" key="3">
    <citation type="submission" date="2020-03" db="EMBL/GenBank/DDBJ databases">
        <title>Sequencing and Assembly of Multiple Reported Metal-Biooxidizing Members of the Extremely Thermoacidophilic Archaeal Family Sulfolobaceae.</title>
        <authorList>
            <person name="Counts J.A."/>
            <person name="Kelly R.M."/>
        </authorList>
    </citation>
    <scope>NUCLEOTIDE SEQUENCE [LARGE SCALE GENOMIC DNA]</scope>
    <source>
        <strain evidence="16">HO1-1</strain>
    </source>
</reference>
<reference evidence="15 16" key="1">
    <citation type="submission" date="2018-05" db="EMBL/GenBank/DDBJ databases">
        <title>Complete Genome Sequences of Extremely Thermoacidophilic, Metal-Mobilizing Type-Strain Members of the Archaeal Family Sulfolobaceae: Acidianus brierleyi DSM-1651T, Acidianus sulfidivorans DSM-18786T, Metallosphaera hakonensis DSM-7519T, and Metallosphaera prunae DSM-10039T.</title>
        <authorList>
            <person name="Counts J.A."/>
            <person name="Kelly R.M."/>
        </authorList>
    </citation>
    <scope>NUCLEOTIDE SEQUENCE [LARGE SCALE GENOMIC DNA]</scope>
    <source>
        <strain evidence="15 16">HO1-1</strain>
    </source>
</reference>
<dbReference type="GO" id="GO:0005886">
    <property type="term" value="C:plasma membrane"/>
    <property type="evidence" value="ECO:0007669"/>
    <property type="project" value="UniProtKB-SubCell"/>
</dbReference>
<keyword evidence="9 13" id="KW-0472">Membrane</keyword>
<dbReference type="InterPro" id="IPR036922">
    <property type="entry name" value="Rieske_2Fe-2S_sf"/>
</dbReference>
<dbReference type="InterPro" id="IPR014349">
    <property type="entry name" value="Rieske_Fe-S_prot"/>
</dbReference>
<feature type="transmembrane region" description="Helical" evidence="13">
    <location>
        <begin position="6"/>
        <end position="25"/>
    </location>
</feature>
<dbReference type="GO" id="GO:0009055">
    <property type="term" value="F:electron transfer activity"/>
    <property type="evidence" value="ECO:0007669"/>
    <property type="project" value="InterPro"/>
</dbReference>
<dbReference type="InterPro" id="IPR005805">
    <property type="entry name" value="Rieske_Fe-S_prot_C"/>
</dbReference>
<evidence type="ECO:0000259" key="14">
    <source>
        <dbReference type="PROSITE" id="PS51296"/>
    </source>
</evidence>
<dbReference type="STRING" id="1293036.GCA_001315825_02979"/>
<evidence type="ECO:0000256" key="10">
    <source>
        <dbReference type="ARBA" id="ARBA00023157"/>
    </source>
</evidence>
<dbReference type="AlphaFoldDB" id="A0A2U9IWT2"/>
<dbReference type="PROSITE" id="PS51296">
    <property type="entry name" value="RIESKE"/>
    <property type="match status" value="1"/>
</dbReference>
<keyword evidence="10" id="KW-1015">Disulfide bond</keyword>
<dbReference type="GO" id="GO:0022904">
    <property type="term" value="P:respiratory electron transport chain"/>
    <property type="evidence" value="ECO:0007669"/>
    <property type="project" value="InterPro"/>
</dbReference>
<organism evidence="15 16">
    <name type="scientific">Metallosphaera hakonensis JCM 8857 = DSM 7519</name>
    <dbReference type="NCBI Taxonomy" id="1293036"/>
    <lineage>
        <taxon>Archaea</taxon>
        <taxon>Thermoproteota</taxon>
        <taxon>Thermoprotei</taxon>
        <taxon>Sulfolobales</taxon>
        <taxon>Sulfolobaceae</taxon>
        <taxon>Metallosphaera</taxon>
    </lineage>
</organism>
<comment type="cofactor">
    <cofactor evidence="11">
        <name>[2Fe-2S] cluster</name>
        <dbReference type="ChEBI" id="CHEBI:190135"/>
    </cofactor>
</comment>
<dbReference type="OrthoDB" id="5623at2157"/>
<dbReference type="Pfam" id="PF01292">
    <property type="entry name" value="Ni_hydr_CYTB"/>
    <property type="match status" value="1"/>
</dbReference>
<dbReference type="Pfam" id="PF00355">
    <property type="entry name" value="Rieske"/>
    <property type="match status" value="1"/>
</dbReference>
<dbReference type="InterPro" id="IPR011577">
    <property type="entry name" value="Cyt_b561_bac/Ni-Hgenase"/>
</dbReference>
<dbReference type="SUPFAM" id="SSF81342">
    <property type="entry name" value="Transmembrane di-heme cytochromes"/>
    <property type="match status" value="1"/>
</dbReference>
<gene>
    <name evidence="15" type="ORF">DFR87_12895</name>
</gene>
<sequence length="400" mass="43265">MTLLQFITEFVIWISFVGVFVYHVARGKVLEKLPPTNGKPIIPFYTQSQRIFHWSSFGILLIAGLSGYYMLGTSNLGLLSFHDWTLLPVVLTLLFHVLSDGRKREMSFTLSDILNRLNRTARFTGKYDPLKRAYHMGVAISLMGLGVTGIMLWNPLRLGAIFPYFQEILVLHVLSALLLTSLATFHVYLALMPSNRPLLTAMITGLLDEAYFKAHYSFRPKLKEQGRVDEGRRTFLKSTGISVIALIMVTLFGRGSGSGSGSNQGISSSGNIQTQASYGPIGNTKQMSPNSAKLFRLPNGAPGILVELPNGQLKAYSAVCTHAGCTVGYVPGQQIILCPCHGAEFSPSNGSVLGGPAPTSLPQFPVSVDNSGNIYIGNVSSSSTTNNPGYGGDDGSYGDN</sequence>
<dbReference type="Gene3D" id="1.20.950.20">
    <property type="entry name" value="Transmembrane di-heme cytochromes, Chain C"/>
    <property type="match status" value="1"/>
</dbReference>
<dbReference type="RefSeq" id="WP_054837405.1">
    <property type="nucleotide sequence ID" value="NZ_BBBA01000053.1"/>
</dbReference>
<name>A0A2U9IWT2_9CREN</name>
<evidence type="ECO:0000256" key="11">
    <source>
        <dbReference type="ARBA" id="ARBA00034078"/>
    </source>
</evidence>
<feature type="domain" description="Rieske" evidence="14">
    <location>
        <begin position="289"/>
        <end position="375"/>
    </location>
</feature>
<feature type="transmembrane region" description="Helical" evidence="13">
    <location>
        <begin position="51"/>
        <end position="71"/>
    </location>
</feature>
<dbReference type="KEGG" id="mhk:DFR87_12895"/>
<dbReference type="Gene3D" id="2.102.10.10">
    <property type="entry name" value="Rieske [2Fe-2S] iron-sulphur domain"/>
    <property type="match status" value="1"/>
</dbReference>
<dbReference type="GO" id="GO:0051537">
    <property type="term" value="F:2 iron, 2 sulfur cluster binding"/>
    <property type="evidence" value="ECO:0007669"/>
    <property type="project" value="UniProtKB-KW"/>
</dbReference>
<evidence type="ECO:0000256" key="6">
    <source>
        <dbReference type="ARBA" id="ARBA00022989"/>
    </source>
</evidence>
<keyword evidence="5" id="KW-0479">Metal-binding</keyword>
<evidence type="ECO:0000256" key="7">
    <source>
        <dbReference type="ARBA" id="ARBA00023004"/>
    </source>
</evidence>
<evidence type="ECO:0000256" key="3">
    <source>
        <dbReference type="ARBA" id="ARBA00022692"/>
    </source>
</evidence>
<feature type="region of interest" description="Disordered" evidence="12">
    <location>
        <begin position="378"/>
        <end position="400"/>
    </location>
</feature>
<evidence type="ECO:0000256" key="8">
    <source>
        <dbReference type="ARBA" id="ARBA00023014"/>
    </source>
</evidence>
<dbReference type="GeneID" id="36836256"/>
<protein>
    <submittedName>
        <fullName evidence="15">(2Fe-2S)-binding protein</fullName>
    </submittedName>
</protein>
<dbReference type="Proteomes" id="UP000247586">
    <property type="component" value="Chromosome"/>
</dbReference>
<feature type="transmembrane region" description="Helical" evidence="13">
    <location>
        <begin position="133"/>
        <end position="156"/>
    </location>
</feature>
<reference evidence="16" key="2">
    <citation type="submission" date="2020-03" db="EMBL/GenBank/DDBJ databases">
        <title>Complete Genome Sequences of Extremely Thermoacidophilic, Metal-Mobilizing Type-Strain Members of the Archaeal Family Sulfolobaceae: Acidianus brierleyi DSM-1651T, Acidianus sulfidivorans DSM-18786T, Metallosphaera hakonensis DSM-7519T, and Metallosphaera prunae DSM-10039T.</title>
        <authorList>
            <person name="Counts J.A."/>
            <person name="Kelly R.M."/>
        </authorList>
    </citation>
    <scope>NUCLEOTIDE SEQUENCE [LARGE SCALE GENOMIC DNA]</scope>
    <source>
        <strain evidence="16">HO1-1</strain>
    </source>
</reference>
<accession>A0A2U9IWT2</accession>
<keyword evidence="4" id="KW-0001">2Fe-2S</keyword>
<dbReference type="SUPFAM" id="SSF50022">
    <property type="entry name" value="ISP domain"/>
    <property type="match status" value="1"/>
</dbReference>
<dbReference type="InterPro" id="IPR016174">
    <property type="entry name" value="Di-haem_cyt_TM"/>
</dbReference>
<keyword evidence="7" id="KW-0408">Iron</keyword>
<evidence type="ECO:0000256" key="13">
    <source>
        <dbReference type="SAM" id="Phobius"/>
    </source>
</evidence>
<feature type="compositionally biased region" description="Polar residues" evidence="12">
    <location>
        <begin position="378"/>
        <end position="388"/>
    </location>
</feature>
<dbReference type="GO" id="GO:0046872">
    <property type="term" value="F:metal ion binding"/>
    <property type="evidence" value="ECO:0007669"/>
    <property type="project" value="UniProtKB-KW"/>
</dbReference>
<evidence type="ECO:0000313" key="16">
    <source>
        <dbReference type="Proteomes" id="UP000247586"/>
    </source>
</evidence>
<feature type="compositionally biased region" description="Gly residues" evidence="12">
    <location>
        <begin position="389"/>
        <end position="400"/>
    </location>
</feature>
<dbReference type="CDD" id="cd03467">
    <property type="entry name" value="Rieske"/>
    <property type="match status" value="1"/>
</dbReference>
<keyword evidence="2" id="KW-1003">Cell membrane</keyword>
<keyword evidence="16" id="KW-1185">Reference proteome</keyword>
<evidence type="ECO:0000256" key="2">
    <source>
        <dbReference type="ARBA" id="ARBA00022475"/>
    </source>
</evidence>
<evidence type="ECO:0000256" key="4">
    <source>
        <dbReference type="ARBA" id="ARBA00022714"/>
    </source>
</evidence>
<proteinExistence type="predicted"/>
<feature type="transmembrane region" description="Helical" evidence="13">
    <location>
        <begin position="168"/>
        <end position="191"/>
    </location>
</feature>
<evidence type="ECO:0000256" key="9">
    <source>
        <dbReference type="ARBA" id="ARBA00023136"/>
    </source>
</evidence>
<keyword evidence="6 13" id="KW-1133">Transmembrane helix</keyword>
<keyword evidence="3 13" id="KW-0812">Transmembrane</keyword>
<evidence type="ECO:0000313" key="15">
    <source>
        <dbReference type="EMBL" id="AWS00424.1"/>
    </source>
</evidence>
<dbReference type="PANTHER" id="PTHR10134">
    <property type="entry name" value="CYTOCHROME B-C1 COMPLEX SUBUNIT RIESKE, MITOCHONDRIAL"/>
    <property type="match status" value="1"/>
</dbReference>
<evidence type="ECO:0000256" key="1">
    <source>
        <dbReference type="ARBA" id="ARBA00004651"/>
    </source>
</evidence>
<dbReference type="PRINTS" id="PR00162">
    <property type="entry name" value="RIESKE"/>
</dbReference>
<dbReference type="InterPro" id="IPR017941">
    <property type="entry name" value="Rieske_2Fe-2S"/>
</dbReference>